<evidence type="ECO:0000313" key="2">
    <source>
        <dbReference type="Proteomes" id="UP001060215"/>
    </source>
</evidence>
<dbReference type="Proteomes" id="UP001060215">
    <property type="component" value="Chromosome 3"/>
</dbReference>
<comment type="caution">
    <text evidence="1">The sequence shown here is derived from an EMBL/GenBank/DDBJ whole genome shotgun (WGS) entry which is preliminary data.</text>
</comment>
<gene>
    <name evidence="1" type="ORF">LOK49_LG02G01335</name>
</gene>
<proteinExistence type="predicted"/>
<protein>
    <submittedName>
        <fullName evidence="1">Manganese-transporting ATPase PDR2</fullName>
    </submittedName>
</protein>
<evidence type="ECO:0000313" key="1">
    <source>
        <dbReference type="EMBL" id="KAI8027669.1"/>
    </source>
</evidence>
<reference evidence="1 2" key="1">
    <citation type="journal article" date="2022" name="Plant J.">
        <title>Chromosome-level genome of Camellia lanceoleosa provides a valuable resource for understanding genome evolution and self-incompatibility.</title>
        <authorList>
            <person name="Gong W."/>
            <person name="Xiao S."/>
            <person name="Wang L."/>
            <person name="Liao Z."/>
            <person name="Chang Y."/>
            <person name="Mo W."/>
            <person name="Hu G."/>
            <person name="Li W."/>
            <person name="Zhao G."/>
            <person name="Zhu H."/>
            <person name="Hu X."/>
            <person name="Ji K."/>
            <person name="Xiang X."/>
            <person name="Song Q."/>
            <person name="Yuan D."/>
            <person name="Jin S."/>
            <person name="Zhang L."/>
        </authorList>
    </citation>
    <scope>NUCLEOTIDE SEQUENCE [LARGE SCALE GENOMIC DNA]</scope>
    <source>
        <strain evidence="1">SQ_2022a</strain>
    </source>
</reference>
<organism evidence="1 2">
    <name type="scientific">Camellia lanceoleosa</name>
    <dbReference type="NCBI Taxonomy" id="1840588"/>
    <lineage>
        <taxon>Eukaryota</taxon>
        <taxon>Viridiplantae</taxon>
        <taxon>Streptophyta</taxon>
        <taxon>Embryophyta</taxon>
        <taxon>Tracheophyta</taxon>
        <taxon>Spermatophyta</taxon>
        <taxon>Magnoliopsida</taxon>
        <taxon>eudicotyledons</taxon>
        <taxon>Gunneridae</taxon>
        <taxon>Pentapetalae</taxon>
        <taxon>asterids</taxon>
        <taxon>Ericales</taxon>
        <taxon>Theaceae</taxon>
        <taxon>Camellia</taxon>
    </lineage>
</organism>
<keyword evidence="2" id="KW-1185">Reference proteome</keyword>
<sequence>MEYKRRSMQRSSHRLDKHRVHEWQLQSRHHMRLQWDYLPHYPSNFAPDLLIQSSSRFSLERKIASMESDSSTLSQVYSSWKETNYSTQWCYENYIQVLPRWVVYHELVLTTKEYMRQVGDPLEKAALKGIEWSYKSDEKAMPKKGGGNAVQIVQRHHFASHLKRMAVVVRAL</sequence>
<name>A0ACC0IT96_9ERIC</name>
<accession>A0ACC0IT96</accession>
<dbReference type="EMBL" id="CM045760">
    <property type="protein sequence ID" value="KAI8027669.1"/>
    <property type="molecule type" value="Genomic_DNA"/>
</dbReference>